<reference evidence="1" key="1">
    <citation type="submission" date="2021-06" db="EMBL/GenBank/DDBJ databases">
        <authorList>
            <person name="Kallberg Y."/>
            <person name="Tangrot J."/>
            <person name="Rosling A."/>
        </authorList>
    </citation>
    <scope>NUCLEOTIDE SEQUENCE</scope>
    <source>
        <strain evidence="1">FL130A</strain>
    </source>
</reference>
<organism evidence="1 2">
    <name type="scientific">Ambispora leptoticha</name>
    <dbReference type="NCBI Taxonomy" id="144679"/>
    <lineage>
        <taxon>Eukaryota</taxon>
        <taxon>Fungi</taxon>
        <taxon>Fungi incertae sedis</taxon>
        <taxon>Mucoromycota</taxon>
        <taxon>Glomeromycotina</taxon>
        <taxon>Glomeromycetes</taxon>
        <taxon>Archaeosporales</taxon>
        <taxon>Ambisporaceae</taxon>
        <taxon>Ambispora</taxon>
    </lineage>
</organism>
<gene>
    <name evidence="1" type="ORF">ALEPTO_LOCUS7275</name>
</gene>
<proteinExistence type="predicted"/>
<accession>A0A9N9BYN4</accession>
<keyword evidence="2" id="KW-1185">Reference proteome</keyword>
<comment type="caution">
    <text evidence="1">The sequence shown here is derived from an EMBL/GenBank/DDBJ whole genome shotgun (WGS) entry which is preliminary data.</text>
</comment>
<feature type="non-terminal residue" evidence="1">
    <location>
        <position position="79"/>
    </location>
</feature>
<evidence type="ECO:0000313" key="2">
    <source>
        <dbReference type="Proteomes" id="UP000789508"/>
    </source>
</evidence>
<feature type="non-terminal residue" evidence="1">
    <location>
        <position position="1"/>
    </location>
</feature>
<dbReference type="Proteomes" id="UP000789508">
    <property type="component" value="Unassembled WGS sequence"/>
</dbReference>
<dbReference type="AlphaFoldDB" id="A0A9N9BYN4"/>
<name>A0A9N9BYN4_9GLOM</name>
<protein>
    <submittedName>
        <fullName evidence="1">11876_t:CDS:1</fullName>
    </submittedName>
</protein>
<evidence type="ECO:0000313" key="1">
    <source>
        <dbReference type="EMBL" id="CAG8581375.1"/>
    </source>
</evidence>
<sequence>MAVNLLHSKCCAVRKDMRGLLTQQGWVYKSIFACGLSLNLKMPLKQKNTVILQSYSIVITLATRYFQLQNVWNIGRVAN</sequence>
<dbReference type="EMBL" id="CAJVPS010003042">
    <property type="protein sequence ID" value="CAG8581375.1"/>
    <property type="molecule type" value="Genomic_DNA"/>
</dbReference>